<dbReference type="PROSITE" id="PS50005">
    <property type="entry name" value="TPR"/>
    <property type="match status" value="1"/>
</dbReference>
<dbReference type="Proteomes" id="UP000321832">
    <property type="component" value="Unassembled WGS sequence"/>
</dbReference>
<reference evidence="5 6" key="1">
    <citation type="submission" date="2019-08" db="EMBL/GenBank/DDBJ databases">
        <authorList>
            <person name="Khan S.A."/>
            <person name="Jeon C.O."/>
            <person name="Jeong S.E."/>
        </authorList>
    </citation>
    <scope>NUCLEOTIDE SEQUENCE [LARGE SCALE GENOMIC DNA]</scope>
    <source>
        <strain evidence="6">IMCC1728</strain>
    </source>
</reference>
<feature type="repeat" description="TPR" evidence="3">
    <location>
        <begin position="2"/>
        <end position="35"/>
    </location>
</feature>
<accession>A0A5C6TY73</accession>
<evidence type="ECO:0000313" key="5">
    <source>
        <dbReference type="EMBL" id="TXC65209.1"/>
    </source>
</evidence>
<dbReference type="Gene3D" id="1.25.40.10">
    <property type="entry name" value="Tetratricopeptide repeat domain"/>
    <property type="match status" value="1"/>
</dbReference>
<evidence type="ECO:0000256" key="3">
    <source>
        <dbReference type="PROSITE-ProRule" id="PRU00339"/>
    </source>
</evidence>
<evidence type="ECO:0000256" key="1">
    <source>
        <dbReference type="ARBA" id="ARBA00022737"/>
    </source>
</evidence>
<sequence length="130" mass="14054">MPEAHANLGFALLGLQQPDAARVAFERAIAFRPAQANAYYGLALAQESLGDLELALGAMRSYLHLGRSESEDHQRRARAALWGGKRSSPSAAGLAALLHRAGHDPLDGRSDRLRLPDSGKRFPFVGRAVR</sequence>
<dbReference type="SUPFAM" id="SSF48452">
    <property type="entry name" value="TPR-like"/>
    <property type="match status" value="1"/>
</dbReference>
<dbReference type="AlphaFoldDB" id="A0A5C6TY73"/>
<gene>
    <name evidence="5" type="ORF">FSC37_00885</name>
</gene>
<dbReference type="InterPro" id="IPR013105">
    <property type="entry name" value="TPR_2"/>
</dbReference>
<dbReference type="EMBL" id="VOPW01000001">
    <property type="protein sequence ID" value="TXC65209.1"/>
    <property type="molecule type" value="Genomic_DNA"/>
</dbReference>
<keyword evidence="1" id="KW-0677">Repeat</keyword>
<evidence type="ECO:0000313" key="6">
    <source>
        <dbReference type="Proteomes" id="UP000321832"/>
    </source>
</evidence>
<evidence type="ECO:0000256" key="4">
    <source>
        <dbReference type="SAM" id="MobiDB-lite"/>
    </source>
</evidence>
<dbReference type="Pfam" id="PF07719">
    <property type="entry name" value="TPR_2"/>
    <property type="match status" value="1"/>
</dbReference>
<proteinExistence type="predicted"/>
<keyword evidence="6" id="KW-1185">Reference proteome</keyword>
<name>A0A5C6TY73_9BURK</name>
<protein>
    <submittedName>
        <fullName evidence="5">Uncharacterized protein</fullName>
    </submittedName>
</protein>
<organism evidence="5 6">
    <name type="scientific">Piscinibacter aquaticus</name>
    <dbReference type="NCBI Taxonomy" id="392597"/>
    <lineage>
        <taxon>Bacteria</taxon>
        <taxon>Pseudomonadati</taxon>
        <taxon>Pseudomonadota</taxon>
        <taxon>Betaproteobacteria</taxon>
        <taxon>Burkholderiales</taxon>
        <taxon>Sphaerotilaceae</taxon>
        <taxon>Piscinibacter</taxon>
    </lineage>
</organism>
<comment type="caution">
    <text evidence="5">The sequence shown here is derived from an EMBL/GenBank/DDBJ whole genome shotgun (WGS) entry which is preliminary data.</text>
</comment>
<dbReference type="SMART" id="SM00028">
    <property type="entry name" value="TPR"/>
    <property type="match status" value="2"/>
</dbReference>
<feature type="region of interest" description="Disordered" evidence="4">
    <location>
        <begin position="68"/>
        <end position="89"/>
    </location>
</feature>
<evidence type="ECO:0000256" key="2">
    <source>
        <dbReference type="ARBA" id="ARBA00022803"/>
    </source>
</evidence>
<keyword evidence="2 3" id="KW-0802">TPR repeat</keyword>
<dbReference type="InterPro" id="IPR011990">
    <property type="entry name" value="TPR-like_helical_dom_sf"/>
</dbReference>
<dbReference type="InterPro" id="IPR019734">
    <property type="entry name" value="TPR_rpt"/>
</dbReference>